<keyword evidence="4" id="KW-1185">Reference proteome</keyword>
<dbReference type="PANTHER" id="PTHR15323">
    <property type="entry name" value="D123 PROTEIN"/>
    <property type="match status" value="1"/>
</dbReference>
<reference evidence="3 4" key="1">
    <citation type="submission" date="2024-10" db="EMBL/GenBank/DDBJ databases">
        <title>Updated reference genomes for cyclostephanoid diatoms.</title>
        <authorList>
            <person name="Roberts W.R."/>
            <person name="Alverson A.J."/>
        </authorList>
    </citation>
    <scope>NUCLEOTIDE SEQUENCE [LARGE SCALE GENOMIC DNA]</scope>
    <source>
        <strain evidence="3 4">AJA232-27</strain>
    </source>
</reference>
<comment type="similarity">
    <text evidence="1">Belongs to the CDC123 family.</text>
</comment>
<evidence type="ECO:0000256" key="1">
    <source>
        <dbReference type="ARBA" id="ARBA00011047"/>
    </source>
</evidence>
<dbReference type="Pfam" id="PF07065">
    <property type="entry name" value="D123"/>
    <property type="match status" value="2"/>
</dbReference>
<evidence type="ECO:0000256" key="2">
    <source>
        <dbReference type="SAM" id="MobiDB-lite"/>
    </source>
</evidence>
<feature type="region of interest" description="Disordered" evidence="2">
    <location>
        <begin position="220"/>
        <end position="241"/>
    </location>
</feature>
<evidence type="ECO:0000313" key="4">
    <source>
        <dbReference type="Proteomes" id="UP001530293"/>
    </source>
</evidence>
<evidence type="ECO:0008006" key="5">
    <source>
        <dbReference type="Google" id="ProtNLM"/>
    </source>
</evidence>
<gene>
    <name evidence="3" type="ORF">ACHAWU_008286</name>
</gene>
<protein>
    <recommendedName>
        <fullName evidence="5">Cell division cycle protein 123</fullName>
    </recommendedName>
</protein>
<dbReference type="PANTHER" id="PTHR15323:SF6">
    <property type="entry name" value="CELL DIVISION CYCLE PROTEIN 123 HOMOLOG"/>
    <property type="match status" value="1"/>
</dbReference>
<organism evidence="3 4">
    <name type="scientific">Discostella pseudostelligera</name>
    <dbReference type="NCBI Taxonomy" id="259834"/>
    <lineage>
        <taxon>Eukaryota</taxon>
        <taxon>Sar</taxon>
        <taxon>Stramenopiles</taxon>
        <taxon>Ochrophyta</taxon>
        <taxon>Bacillariophyta</taxon>
        <taxon>Coscinodiscophyceae</taxon>
        <taxon>Thalassiosirophycidae</taxon>
        <taxon>Stephanodiscales</taxon>
        <taxon>Stephanodiscaceae</taxon>
        <taxon>Discostella</taxon>
    </lineage>
</organism>
<comment type="caution">
    <text evidence="3">The sequence shown here is derived from an EMBL/GenBank/DDBJ whole genome shotgun (WGS) entry which is preliminary data.</text>
</comment>
<feature type="region of interest" description="Disordered" evidence="2">
    <location>
        <begin position="73"/>
        <end position="111"/>
    </location>
</feature>
<accession>A0ABD3M4E1</accession>
<sequence length="435" mass="49680">MNITSSTEIVGNSNNNNIDISVGNIHIKKRNKLRKNITIESVIIRPLPLDFIQYLLSDGVRLPDCATKVSSCMNDDNNNDDVNNSSEDENNDGEDTDDDDDDEPETKYSFPSLTQQIQSSINQLGNICMPKMNWSSPKDATWINCGSLKCSTPGDVYLLLKSSDFIVFDLEKAWEDLHVEETSEEIYVTNVDNSVVTGVSAAVNQLEHLRIDESSLASVPLSPSHECTTNNKDDSNDNVEEQHKQFRREEFEHELILRKWCNLHPSMEFRCFIYEHELVAISQRHPSKYYSHLQTPSDDSIHPSITTLHVFFHTYVRCKFARGAIHRYVLDVYIDSQERVWIVDFNVWGTRTDGLLFDWKELTMLGNQIRDTNNSSSVPMPEMRVVTKDMKSMTYDPLSSYRGPTDVMDLLGSSGDTSAPSFEEFMKQCVRPSEM</sequence>
<feature type="compositionally biased region" description="Acidic residues" evidence="2">
    <location>
        <begin position="86"/>
        <end position="104"/>
    </location>
</feature>
<dbReference type="Proteomes" id="UP001530293">
    <property type="component" value="Unassembled WGS sequence"/>
</dbReference>
<feature type="compositionally biased region" description="Basic and acidic residues" evidence="2">
    <location>
        <begin position="231"/>
        <end position="241"/>
    </location>
</feature>
<dbReference type="AlphaFoldDB" id="A0ABD3M4E1"/>
<proteinExistence type="inferred from homology"/>
<dbReference type="EMBL" id="JALLBG020000228">
    <property type="protein sequence ID" value="KAL3758532.1"/>
    <property type="molecule type" value="Genomic_DNA"/>
</dbReference>
<dbReference type="InterPro" id="IPR009772">
    <property type="entry name" value="CDC123"/>
</dbReference>
<name>A0ABD3M4E1_9STRA</name>
<feature type="compositionally biased region" description="Low complexity" evidence="2">
    <location>
        <begin position="74"/>
        <end position="85"/>
    </location>
</feature>
<evidence type="ECO:0000313" key="3">
    <source>
        <dbReference type="EMBL" id="KAL3758532.1"/>
    </source>
</evidence>